<dbReference type="EMBL" id="NEVJ01000003">
    <property type="protein sequence ID" value="OZI21273.1"/>
    <property type="molecule type" value="Genomic_DNA"/>
</dbReference>
<dbReference type="CDD" id="cd13578">
    <property type="entry name" value="PBP2_Bug27"/>
    <property type="match status" value="1"/>
</dbReference>
<evidence type="ECO:0000313" key="3">
    <source>
        <dbReference type="EMBL" id="OZI21273.1"/>
    </source>
</evidence>
<dbReference type="AlphaFoldDB" id="A0A261RA73"/>
<dbReference type="PIRSF" id="PIRSF017082">
    <property type="entry name" value="YflP"/>
    <property type="match status" value="1"/>
</dbReference>
<dbReference type="Gene3D" id="3.40.190.10">
    <property type="entry name" value="Periplasmic binding protein-like II"/>
    <property type="match status" value="1"/>
</dbReference>
<dbReference type="Gene3D" id="3.40.190.150">
    <property type="entry name" value="Bordetella uptake gene, domain 1"/>
    <property type="match status" value="1"/>
</dbReference>
<dbReference type="SUPFAM" id="SSF53850">
    <property type="entry name" value="Periplasmic binding protein-like II"/>
    <property type="match status" value="1"/>
</dbReference>
<accession>A0A261RA73</accession>
<name>A0A261RA73_9BORD</name>
<dbReference type="InterPro" id="IPR042100">
    <property type="entry name" value="Bug_dom1"/>
</dbReference>
<keyword evidence="4" id="KW-1185">Reference proteome</keyword>
<feature type="signal peptide" evidence="2">
    <location>
        <begin position="1"/>
        <end position="25"/>
    </location>
</feature>
<dbReference type="PANTHER" id="PTHR42928">
    <property type="entry name" value="TRICARBOXYLATE-BINDING PROTEIN"/>
    <property type="match status" value="1"/>
</dbReference>
<reference evidence="3" key="1">
    <citation type="submission" date="2017-05" db="EMBL/GenBank/DDBJ databases">
        <title>Complete and WGS of Bordetella genogroups.</title>
        <authorList>
            <person name="Spilker T."/>
            <person name="Lipuma J."/>
        </authorList>
    </citation>
    <scope>NUCLEOTIDE SEQUENCE</scope>
    <source>
        <strain evidence="3">AU21707</strain>
    </source>
</reference>
<comment type="caution">
    <text evidence="3">The sequence shown here is derived from an EMBL/GenBank/DDBJ whole genome shotgun (WGS) entry which is preliminary data.</text>
</comment>
<protein>
    <submittedName>
        <fullName evidence="3">ABC transporter substrate-binding protein</fullName>
    </submittedName>
</protein>
<sequence>MKLRKLFLGAAMAAVLQAGASAAVAQGAASFPDKNLDIIVTFPPGGGTDMLARLIANYIPETLGKSAIVENRPGASGNVGARVVKERAPDGYSLLMVNSSFAVNPGVFKTLPFDPKKDFDAIINIAYVPSVLVVPANSAYQKLADVTAAATKSNDVSFGSCGNGTPQHLAGELFKLQAKVNMVHVPYKGCGPALNDVVGGQIGLAVITASSALPFIKAGKLRALAVTSKERSKLMPDVPTVAEQGYPGYELTQWHGLLVPAGTPDDIKQKLYDGVARIMRRPEVQQRLADLGYDTASDGPAVFQKMVASDIDKFTALAQKIGLSAD</sequence>
<evidence type="ECO:0000256" key="1">
    <source>
        <dbReference type="ARBA" id="ARBA00006987"/>
    </source>
</evidence>
<proteinExistence type="inferred from homology"/>
<evidence type="ECO:0000256" key="2">
    <source>
        <dbReference type="SAM" id="SignalP"/>
    </source>
</evidence>
<gene>
    <name evidence="3" type="ORF">CAL26_28000</name>
</gene>
<feature type="chain" id="PRO_5012876196" evidence="2">
    <location>
        <begin position="26"/>
        <end position="326"/>
    </location>
</feature>
<comment type="similarity">
    <text evidence="1">Belongs to the UPF0065 (bug) family.</text>
</comment>
<evidence type="ECO:0000313" key="4">
    <source>
        <dbReference type="Proteomes" id="UP000216857"/>
    </source>
</evidence>
<keyword evidence="2" id="KW-0732">Signal</keyword>
<dbReference type="InterPro" id="IPR005064">
    <property type="entry name" value="BUG"/>
</dbReference>
<dbReference type="Pfam" id="PF03401">
    <property type="entry name" value="TctC"/>
    <property type="match status" value="1"/>
</dbReference>
<dbReference type="PANTHER" id="PTHR42928:SF5">
    <property type="entry name" value="BLR1237 PROTEIN"/>
    <property type="match status" value="1"/>
</dbReference>
<dbReference type="Proteomes" id="UP000216857">
    <property type="component" value="Unassembled WGS sequence"/>
</dbReference>
<organism evidence="3 4">
    <name type="scientific">Bordetella genomosp. 9</name>
    <dbReference type="NCBI Taxonomy" id="1416803"/>
    <lineage>
        <taxon>Bacteria</taxon>
        <taxon>Pseudomonadati</taxon>
        <taxon>Pseudomonadota</taxon>
        <taxon>Betaproteobacteria</taxon>
        <taxon>Burkholderiales</taxon>
        <taxon>Alcaligenaceae</taxon>
        <taxon>Bordetella</taxon>
    </lineage>
</organism>